<reference evidence="2 3" key="1">
    <citation type="journal article" name="Sci. Rep.">
        <title>Telomere-to-telomere assembled and centromere annotated genomes of the two main subspecies of the button mushroom Agaricus bisporus reveal especially polymorphic chromosome ends.</title>
        <authorList>
            <person name="Sonnenberg A.S.M."/>
            <person name="Sedaghat-Telgerd N."/>
            <person name="Lavrijssen B."/>
            <person name="Ohm R.A."/>
            <person name="Hendrickx P.M."/>
            <person name="Scholtmeijer K."/>
            <person name="Baars J.J.P."/>
            <person name="van Peer A."/>
        </authorList>
    </citation>
    <scope>NUCLEOTIDE SEQUENCE [LARGE SCALE GENOMIC DNA]</scope>
    <source>
        <strain evidence="2 3">H119_p4</strain>
    </source>
</reference>
<evidence type="ECO:0000313" key="2">
    <source>
        <dbReference type="EMBL" id="KAF7759616.1"/>
    </source>
</evidence>
<dbReference type="AlphaFoldDB" id="A0A8H7BX64"/>
<organism evidence="2 3">
    <name type="scientific">Agaricus bisporus var. burnettii</name>
    <dbReference type="NCBI Taxonomy" id="192524"/>
    <lineage>
        <taxon>Eukaryota</taxon>
        <taxon>Fungi</taxon>
        <taxon>Dikarya</taxon>
        <taxon>Basidiomycota</taxon>
        <taxon>Agaricomycotina</taxon>
        <taxon>Agaricomycetes</taxon>
        <taxon>Agaricomycetidae</taxon>
        <taxon>Agaricales</taxon>
        <taxon>Agaricineae</taxon>
        <taxon>Agaricaceae</taxon>
        <taxon>Agaricus</taxon>
    </lineage>
</organism>
<gene>
    <name evidence="2" type="ORF">Agabi119p4_11311</name>
</gene>
<evidence type="ECO:0000313" key="3">
    <source>
        <dbReference type="Proteomes" id="UP000629468"/>
    </source>
</evidence>
<feature type="compositionally biased region" description="Basic and acidic residues" evidence="1">
    <location>
        <begin position="441"/>
        <end position="451"/>
    </location>
</feature>
<protein>
    <recommendedName>
        <fullName evidence="4">HNH nuclease domain-containing protein</fullName>
    </recommendedName>
</protein>
<feature type="compositionally biased region" description="Polar residues" evidence="1">
    <location>
        <begin position="452"/>
        <end position="461"/>
    </location>
</feature>
<evidence type="ECO:0008006" key="4">
    <source>
        <dbReference type="Google" id="ProtNLM"/>
    </source>
</evidence>
<feature type="region of interest" description="Disordered" evidence="1">
    <location>
        <begin position="441"/>
        <end position="462"/>
    </location>
</feature>
<dbReference type="Proteomes" id="UP000629468">
    <property type="component" value="Unassembled WGS sequence"/>
</dbReference>
<accession>A0A8H7BX64</accession>
<proteinExistence type="predicted"/>
<dbReference type="EMBL" id="JABXXO010000016">
    <property type="protein sequence ID" value="KAF7759616.1"/>
    <property type="molecule type" value="Genomic_DNA"/>
</dbReference>
<name>A0A8H7BX64_AGABI</name>
<sequence>MSSLEWYWQLERGELNLDTRYNRFFAGASLHTLHDNDSWGLLPPEDVVNQYYNKLQIIGIFPYADRATFPIIPNGVFSYRLIPLKASMKSICIARQENYAQNRPAATTDFKIYVHPFDELPEIRSHLHPKFAIVELGRKLSKLDPGSFKSLILSSSIYIRIRTIFVAWTNETLFPDNDLSSGWLDPTNGFMNRSALPVSQVGTVLSSWMDYNNVISAKTKKRVDSADASVNQRRCLVENCPNERAVQYCHLVAKKWTKDEDFMTSLEWFWQLKHRELNLDTRYNIFFAGASLHILHDNDSWGLLPPEGSVNQYYNELRIIGGIAFADRKAFPIIPNGIFSYRLIPLKAYMRSICIARQENHAQDRPIATTDFKIHVYPFDELPEIRSHVHPKFAIVELGRKLSELCIDTLKSLIDSFPVLGSVLAIFMAWTRIVAPPEEGSQRDWFDHENGDGQSETSTKTGAERVASLSHGILEDHEHGVGVGRKQGWTRESLLSWAESVE</sequence>
<evidence type="ECO:0000256" key="1">
    <source>
        <dbReference type="SAM" id="MobiDB-lite"/>
    </source>
</evidence>
<comment type="caution">
    <text evidence="2">The sequence shown here is derived from an EMBL/GenBank/DDBJ whole genome shotgun (WGS) entry which is preliminary data.</text>
</comment>